<keyword evidence="1" id="KW-0812">Transmembrane</keyword>
<dbReference type="AlphaFoldDB" id="A0A4R2M6G1"/>
<reference evidence="2 3" key="1">
    <citation type="submission" date="2019-03" db="EMBL/GenBank/DDBJ databases">
        <title>Genomic Encyclopedia of Type Strains, Phase IV (KMG-IV): sequencing the most valuable type-strain genomes for metagenomic binning, comparative biology and taxonomic classification.</title>
        <authorList>
            <person name="Goeker M."/>
        </authorList>
    </citation>
    <scope>NUCLEOTIDE SEQUENCE [LARGE SCALE GENOMIC DNA]</scope>
    <source>
        <strain evidence="2 3">DSM 1709</strain>
    </source>
</reference>
<evidence type="ECO:0000256" key="1">
    <source>
        <dbReference type="SAM" id="Phobius"/>
    </source>
</evidence>
<keyword evidence="1" id="KW-0472">Membrane</keyword>
<comment type="caution">
    <text evidence="2">The sequence shown here is derived from an EMBL/GenBank/DDBJ whole genome shotgun (WGS) entry which is preliminary data.</text>
</comment>
<accession>A0A4R2M6G1</accession>
<evidence type="ECO:0000313" key="2">
    <source>
        <dbReference type="EMBL" id="TCO99743.1"/>
    </source>
</evidence>
<dbReference type="RefSeq" id="WP_259375559.1">
    <property type="nucleotide sequence ID" value="NZ_CP181386.1"/>
</dbReference>
<feature type="transmembrane region" description="Helical" evidence="1">
    <location>
        <begin position="6"/>
        <end position="25"/>
    </location>
</feature>
<keyword evidence="1" id="KW-1133">Transmembrane helix</keyword>
<sequence length="42" mass="4596">MSALGEVLMALAAVLLPLAGAAAWLRREHRRARERRGKIAGR</sequence>
<protein>
    <submittedName>
        <fullName evidence="2">Uncharacterized protein</fullName>
    </submittedName>
</protein>
<organism evidence="2 3">
    <name type="scientific">Rubrivivax gelatinosus</name>
    <name type="common">Rhodocyclus gelatinosus</name>
    <name type="synonym">Rhodopseudomonas gelatinosa</name>
    <dbReference type="NCBI Taxonomy" id="28068"/>
    <lineage>
        <taxon>Bacteria</taxon>
        <taxon>Pseudomonadati</taxon>
        <taxon>Pseudomonadota</taxon>
        <taxon>Betaproteobacteria</taxon>
        <taxon>Burkholderiales</taxon>
        <taxon>Sphaerotilaceae</taxon>
        <taxon>Rubrivivax</taxon>
    </lineage>
</organism>
<proteinExistence type="predicted"/>
<dbReference type="Proteomes" id="UP000295106">
    <property type="component" value="Unassembled WGS sequence"/>
</dbReference>
<gene>
    <name evidence="2" type="ORF">EV684_11440</name>
</gene>
<name>A0A4R2M6G1_RUBGE</name>
<dbReference type="GeneID" id="99685496"/>
<dbReference type="EMBL" id="SLXD01000014">
    <property type="protein sequence ID" value="TCO99743.1"/>
    <property type="molecule type" value="Genomic_DNA"/>
</dbReference>
<evidence type="ECO:0000313" key="3">
    <source>
        <dbReference type="Proteomes" id="UP000295106"/>
    </source>
</evidence>